<dbReference type="SUPFAM" id="SSF56228">
    <property type="entry name" value="Aldehyde ferredoxin oxidoreductase, N-terminal domain"/>
    <property type="match status" value="1"/>
</dbReference>
<dbReference type="SMART" id="SM00790">
    <property type="entry name" value="AFOR_N"/>
    <property type="match status" value="1"/>
</dbReference>
<evidence type="ECO:0000256" key="5">
    <source>
        <dbReference type="ARBA" id="ARBA00023002"/>
    </source>
</evidence>
<keyword evidence="7" id="KW-0411">Iron-sulfur</keyword>
<sequence length="669" mass="76432">MRYAETGYHLEIDLSRGNIERVETDLRLTELYLGGLGTNAKILWDRVPPEVEPFSPDNLLIFSAGLLCGTPAFCANRTIVSTISPQTRLMAFSMMGGFWAPELKRAGYDKIIIRGKSPHLVYLWINNDKVEIRDARHLQGKGTIETAELICREIKEPEAQVAAIGLAGENRVYHASIQAGKGSCSRLGVGAIMGDKNLKAIAVRGTKDIHIARPAEFMELCNELLKYIDHRLKNPLDKGVPTSQLATLGVQEFADPDEGWHMSMFAAGNARYRRKDFWTKEIAEEWKRIHEERLERLVSCYNCPVKCGGLVSHPEIKRRHMLKCSQHVRYIAAARSDNYNFGFKISCLGDEYGIDGFSAPTLMAFAIELYEDGILTDKDMPGFPSNDEDRFFYLLEKIVRREGIGDILANGTYAAARQIGEGAEAYDHNSIKKHEQAPLKLGMMNPFYYLMYCTGEKINITQIEGQFPQNPPETREEREDFIKDWIQVPNERIKEYFLNWEPRSFPYNPPIQACCEIVDWMEMMHYIDDCTGICTLVSSFAMKPPYHIHNFPHIISAATGLDIDEAELVKVTKRTRNLVRAINIRRGMRKADEKPPENHWKHRFPELEAKLLDEYYKFKGWDNQGIPTKEFLHELGMDYVFEDFEMRGIYSDNGNTPSAEISAGEKKEV</sequence>
<evidence type="ECO:0000259" key="9">
    <source>
        <dbReference type="SMART" id="SM00790"/>
    </source>
</evidence>
<accession>R4KEI5</accession>
<dbReference type="Gene3D" id="1.10.599.10">
    <property type="entry name" value="Aldehyde Ferredoxin Oxidoreductase Protein, subunit A, domain 3"/>
    <property type="match status" value="1"/>
</dbReference>
<feature type="domain" description="Aldehyde ferredoxin oxidoreductase N-terminal" evidence="9">
    <location>
        <begin position="8"/>
        <end position="207"/>
    </location>
</feature>
<dbReference type="InterPro" id="IPR013984">
    <property type="entry name" value="Ald_Fedxn_OxRdtase_dom2"/>
</dbReference>
<comment type="similarity">
    <text evidence="2">Belongs to the AOR/FOR family.</text>
</comment>
<dbReference type="GO" id="GO:0051539">
    <property type="term" value="F:4 iron, 4 sulfur cluster binding"/>
    <property type="evidence" value="ECO:0007669"/>
    <property type="project" value="UniProtKB-KW"/>
</dbReference>
<evidence type="ECO:0000256" key="8">
    <source>
        <dbReference type="ARBA" id="ARBA00049934"/>
    </source>
</evidence>
<proteinExistence type="inferred from homology"/>
<evidence type="ECO:0000256" key="6">
    <source>
        <dbReference type="ARBA" id="ARBA00023004"/>
    </source>
</evidence>
<dbReference type="RefSeq" id="WP_006523462.1">
    <property type="nucleotide sequence ID" value="NC_021184.1"/>
</dbReference>
<keyword evidence="5" id="KW-0560">Oxidoreductase</keyword>
<evidence type="ECO:0000256" key="3">
    <source>
        <dbReference type="ARBA" id="ARBA00022485"/>
    </source>
</evidence>
<dbReference type="Proteomes" id="UP000013520">
    <property type="component" value="Chromosome"/>
</dbReference>
<dbReference type="Pfam" id="PF02730">
    <property type="entry name" value="AFOR_N"/>
    <property type="match status" value="1"/>
</dbReference>
<dbReference type="InterPro" id="IPR036503">
    <property type="entry name" value="Ald_Fedxn_OxRdtase_N_sf"/>
</dbReference>
<comment type="cofactor">
    <cofactor evidence="1">
        <name>[4Fe-4S] cluster</name>
        <dbReference type="ChEBI" id="CHEBI:49883"/>
    </cofactor>
</comment>
<dbReference type="EMBL" id="CP003273">
    <property type="protein sequence ID" value="AGL00077.1"/>
    <property type="molecule type" value="Genomic_DNA"/>
</dbReference>
<dbReference type="GO" id="GO:0046872">
    <property type="term" value="F:metal ion binding"/>
    <property type="evidence" value="ECO:0007669"/>
    <property type="project" value="UniProtKB-KW"/>
</dbReference>
<dbReference type="InterPro" id="IPR051919">
    <property type="entry name" value="W-dependent_AOR"/>
</dbReference>
<evidence type="ECO:0000256" key="4">
    <source>
        <dbReference type="ARBA" id="ARBA00022723"/>
    </source>
</evidence>
<evidence type="ECO:0000256" key="7">
    <source>
        <dbReference type="ARBA" id="ARBA00023014"/>
    </source>
</evidence>
<dbReference type="InterPro" id="IPR001203">
    <property type="entry name" value="OxRdtase_Ald_Fedxn_C"/>
</dbReference>
<evidence type="ECO:0000256" key="2">
    <source>
        <dbReference type="ARBA" id="ARBA00011032"/>
    </source>
</evidence>
<evidence type="ECO:0000313" key="11">
    <source>
        <dbReference type="Proteomes" id="UP000013520"/>
    </source>
</evidence>
<dbReference type="PANTHER" id="PTHR30038:SF0">
    <property type="entry name" value="TUNGSTEN-CONTAINING ALDEHYDE FERREDOXIN OXIDOREDUCTASE"/>
    <property type="match status" value="1"/>
</dbReference>
<dbReference type="InterPro" id="IPR013985">
    <property type="entry name" value="Ald_Fedxn_OxRdtase_dom3"/>
</dbReference>
<organism evidence="10 11">
    <name type="scientific">Desulfoscipio gibsoniae DSM 7213</name>
    <dbReference type="NCBI Taxonomy" id="767817"/>
    <lineage>
        <taxon>Bacteria</taxon>
        <taxon>Bacillati</taxon>
        <taxon>Bacillota</taxon>
        <taxon>Clostridia</taxon>
        <taxon>Eubacteriales</taxon>
        <taxon>Desulfallaceae</taxon>
        <taxon>Desulfoscipio</taxon>
    </lineage>
</organism>
<dbReference type="HOGENOM" id="CLU_020364_1_0_9"/>
<keyword evidence="4" id="KW-0479">Metal-binding</keyword>
<name>R4KEI5_9FIRM</name>
<dbReference type="AlphaFoldDB" id="R4KEI5"/>
<evidence type="ECO:0000256" key="1">
    <source>
        <dbReference type="ARBA" id="ARBA00001966"/>
    </source>
</evidence>
<gene>
    <name evidence="10" type="ORF">Desgi_0509</name>
</gene>
<keyword evidence="11" id="KW-1185">Reference proteome</keyword>
<dbReference type="InterPro" id="IPR036021">
    <property type="entry name" value="Tungsten_al_ferr_oxy-like_C"/>
</dbReference>
<dbReference type="InterPro" id="IPR013983">
    <property type="entry name" value="Ald_Fedxn_OxRdtase_N"/>
</dbReference>
<dbReference type="STRING" id="767817.Desgi_0509"/>
<dbReference type="KEGG" id="dgi:Desgi_0509"/>
<dbReference type="Pfam" id="PF01314">
    <property type="entry name" value="AFOR_C"/>
    <property type="match status" value="1"/>
</dbReference>
<dbReference type="SUPFAM" id="SSF48310">
    <property type="entry name" value="Aldehyde ferredoxin oxidoreductase, C-terminal domains"/>
    <property type="match status" value="1"/>
</dbReference>
<dbReference type="Gene3D" id="1.10.569.10">
    <property type="entry name" value="Aldehyde Ferredoxin Oxidoreductase Protein, subunit A, domain 2"/>
    <property type="match status" value="1"/>
</dbReference>
<reference evidence="10 11" key="1">
    <citation type="submission" date="2012-01" db="EMBL/GenBank/DDBJ databases">
        <title>Complete sequence of Desulfotomaculum gibsoniae DSM 7213.</title>
        <authorList>
            <consortium name="US DOE Joint Genome Institute"/>
            <person name="Lucas S."/>
            <person name="Han J."/>
            <person name="Lapidus A."/>
            <person name="Cheng J.-F."/>
            <person name="Goodwin L."/>
            <person name="Pitluck S."/>
            <person name="Peters L."/>
            <person name="Ovchinnikova G."/>
            <person name="Teshima H."/>
            <person name="Detter J.C."/>
            <person name="Han C."/>
            <person name="Tapia R."/>
            <person name="Land M."/>
            <person name="Hauser L."/>
            <person name="Kyrpides N."/>
            <person name="Ivanova N."/>
            <person name="Pagani I."/>
            <person name="Parshina S."/>
            <person name="Plugge C."/>
            <person name="Muyzer G."/>
            <person name="Kuever J."/>
            <person name="Ivanova A."/>
            <person name="Nazina T."/>
            <person name="Klenk H.-P."/>
            <person name="Brambilla E."/>
            <person name="Spring S."/>
            <person name="Stams A.F."/>
            <person name="Woyke T."/>
        </authorList>
    </citation>
    <scope>NUCLEOTIDE SEQUENCE [LARGE SCALE GENOMIC DNA]</scope>
    <source>
        <strain evidence="10 11">DSM 7213</strain>
    </source>
</reference>
<dbReference type="PANTHER" id="PTHR30038">
    <property type="entry name" value="ALDEHYDE FERREDOXIN OXIDOREDUCTASE"/>
    <property type="match status" value="1"/>
</dbReference>
<protein>
    <submittedName>
        <fullName evidence="10">Aldehyde:ferredoxin oxidoreductase</fullName>
    </submittedName>
</protein>
<keyword evidence="6" id="KW-0408">Iron</keyword>
<evidence type="ECO:0000313" key="10">
    <source>
        <dbReference type="EMBL" id="AGL00077.1"/>
    </source>
</evidence>
<keyword evidence="3" id="KW-0004">4Fe-4S</keyword>
<dbReference type="OrthoDB" id="9763894at2"/>
<dbReference type="eggNOG" id="COG2414">
    <property type="taxonomic scope" value="Bacteria"/>
</dbReference>
<dbReference type="GO" id="GO:0009055">
    <property type="term" value="F:electron transfer activity"/>
    <property type="evidence" value="ECO:0007669"/>
    <property type="project" value="InterPro"/>
</dbReference>
<comment type="cofactor">
    <cofactor evidence="8">
        <name>tungstopterin</name>
        <dbReference type="ChEBI" id="CHEBI:30402"/>
    </cofactor>
</comment>
<dbReference type="GO" id="GO:0016625">
    <property type="term" value="F:oxidoreductase activity, acting on the aldehyde or oxo group of donors, iron-sulfur protein as acceptor"/>
    <property type="evidence" value="ECO:0007669"/>
    <property type="project" value="InterPro"/>
</dbReference>
<dbReference type="Gene3D" id="3.60.9.10">
    <property type="entry name" value="Aldehyde ferredoxin oxidoreductase, N-terminal domain"/>
    <property type="match status" value="1"/>
</dbReference>